<gene>
    <name evidence="3" type="ORF">MI149_05485</name>
</gene>
<dbReference type="InterPro" id="IPR029063">
    <property type="entry name" value="SAM-dependent_MTases_sf"/>
</dbReference>
<feature type="region of interest" description="Disordered" evidence="1">
    <location>
        <begin position="1"/>
        <end position="43"/>
    </location>
</feature>
<evidence type="ECO:0000313" key="4">
    <source>
        <dbReference type="Proteomes" id="UP001055337"/>
    </source>
</evidence>
<organism evidence="3 4">
    <name type="scientific">Mycolicibacterium crocinum</name>
    <dbReference type="NCBI Taxonomy" id="388459"/>
    <lineage>
        <taxon>Bacteria</taxon>
        <taxon>Bacillati</taxon>
        <taxon>Actinomycetota</taxon>
        <taxon>Actinomycetes</taxon>
        <taxon>Mycobacteriales</taxon>
        <taxon>Mycobacteriaceae</taxon>
        <taxon>Mycolicibacterium</taxon>
    </lineage>
</organism>
<evidence type="ECO:0000256" key="1">
    <source>
        <dbReference type="SAM" id="MobiDB-lite"/>
    </source>
</evidence>
<feature type="compositionally biased region" description="Polar residues" evidence="1">
    <location>
        <begin position="32"/>
        <end position="41"/>
    </location>
</feature>
<proteinExistence type="predicted"/>
<dbReference type="InterPro" id="IPR013216">
    <property type="entry name" value="Methyltransf_11"/>
</dbReference>
<feature type="compositionally biased region" description="Polar residues" evidence="1">
    <location>
        <begin position="1"/>
        <end position="13"/>
    </location>
</feature>
<feature type="compositionally biased region" description="Basic and acidic residues" evidence="1">
    <location>
        <begin position="18"/>
        <end position="31"/>
    </location>
</feature>
<evidence type="ECO:0000259" key="2">
    <source>
        <dbReference type="Pfam" id="PF08241"/>
    </source>
</evidence>
<dbReference type="EMBL" id="CP092362">
    <property type="protein sequence ID" value="ULN42566.1"/>
    <property type="molecule type" value="Genomic_DNA"/>
</dbReference>
<dbReference type="Pfam" id="PF08241">
    <property type="entry name" value="Methyltransf_11"/>
    <property type="match status" value="1"/>
</dbReference>
<keyword evidence="3" id="KW-0489">Methyltransferase</keyword>
<accession>A0ABY3TM67</accession>
<keyword evidence="4" id="KW-1185">Reference proteome</keyword>
<name>A0ABY3TM67_9MYCO</name>
<reference evidence="3" key="1">
    <citation type="submission" date="2022-08" db="EMBL/GenBank/DDBJ databases">
        <title>Whole genome sequencing of non-tuberculosis mycobacteria type-strains.</title>
        <authorList>
            <person name="Igarashi Y."/>
            <person name="Osugi A."/>
            <person name="Mitarai S."/>
        </authorList>
    </citation>
    <scope>NUCLEOTIDE SEQUENCE</scope>
    <source>
        <strain evidence="3">JCM 16369</strain>
    </source>
</reference>
<dbReference type="PANTHER" id="PTHR43464">
    <property type="entry name" value="METHYLTRANSFERASE"/>
    <property type="match status" value="1"/>
</dbReference>
<dbReference type="RefSeq" id="WP_240178976.1">
    <property type="nucleotide sequence ID" value="NZ_CP092362.2"/>
</dbReference>
<dbReference type="SUPFAM" id="SSF53335">
    <property type="entry name" value="S-adenosyl-L-methionine-dependent methyltransferases"/>
    <property type="match status" value="1"/>
</dbReference>
<dbReference type="CDD" id="cd02440">
    <property type="entry name" value="AdoMet_MTases"/>
    <property type="match status" value="1"/>
</dbReference>
<sequence length="237" mass="26457">MSSLSDESGSSTAPEIHAASEKNKEDADKLESYQQQNARQTISEEDAFTVERYEQFARMLPTGPLRILDVGCNTGRGGVRLKQLRPEIELVGLDAVLERVIALPPDVYTAGLHGLSTAIPCPDQYFDAIVAGEFLEHLYPSDVDGTLCEFQRALRIGGRLLLTTPNPNYLRNRTLRRTVYGVSHLTQHFPLILRRRLMMHGFAKVSIRGSGRVSRYLGTHIPFLPLYGSYLISADKI</sequence>
<dbReference type="Gene3D" id="3.40.50.150">
    <property type="entry name" value="Vaccinia Virus protein VP39"/>
    <property type="match status" value="1"/>
</dbReference>
<keyword evidence="3" id="KW-0808">Transferase</keyword>
<dbReference type="Proteomes" id="UP001055337">
    <property type="component" value="Chromosome"/>
</dbReference>
<feature type="domain" description="Methyltransferase type 11" evidence="2">
    <location>
        <begin position="68"/>
        <end position="161"/>
    </location>
</feature>
<dbReference type="PANTHER" id="PTHR43464:SF94">
    <property type="entry name" value="MALONYL-[ACYL-CARRIER PROTEIN] O-METHYLTRANSFERASE"/>
    <property type="match status" value="1"/>
</dbReference>
<protein>
    <submittedName>
        <fullName evidence="3">Class I SAM-dependent methyltransferase</fullName>
    </submittedName>
</protein>
<dbReference type="GO" id="GO:0032259">
    <property type="term" value="P:methylation"/>
    <property type="evidence" value="ECO:0007669"/>
    <property type="project" value="UniProtKB-KW"/>
</dbReference>
<dbReference type="GO" id="GO:0008168">
    <property type="term" value="F:methyltransferase activity"/>
    <property type="evidence" value="ECO:0007669"/>
    <property type="project" value="UniProtKB-KW"/>
</dbReference>
<evidence type="ECO:0000313" key="3">
    <source>
        <dbReference type="EMBL" id="ULN42566.1"/>
    </source>
</evidence>